<dbReference type="InterPro" id="IPR010799">
    <property type="entry name" value="MlrC_C"/>
</dbReference>
<name>A0ABS4GAY4_9FIRM</name>
<protein>
    <submittedName>
        <fullName evidence="3">Microcystin degradation protein MlrC</fullName>
    </submittedName>
</protein>
<dbReference type="Pfam" id="PF07364">
    <property type="entry name" value="DUF1485"/>
    <property type="match status" value="1"/>
</dbReference>
<dbReference type="EMBL" id="JAGGKS010000002">
    <property type="protein sequence ID" value="MBP1924841.1"/>
    <property type="molecule type" value="Genomic_DNA"/>
</dbReference>
<comment type="caution">
    <text evidence="3">The sequence shown here is derived from an EMBL/GenBank/DDBJ whole genome shotgun (WGS) entry which is preliminary data.</text>
</comment>
<evidence type="ECO:0000259" key="2">
    <source>
        <dbReference type="Pfam" id="PF07364"/>
    </source>
</evidence>
<proteinExistence type="predicted"/>
<organism evidence="3 4">
    <name type="scientific">Sedimentibacter acidaminivorans</name>
    <dbReference type="NCBI Taxonomy" id="913099"/>
    <lineage>
        <taxon>Bacteria</taxon>
        <taxon>Bacillati</taxon>
        <taxon>Bacillota</taxon>
        <taxon>Tissierellia</taxon>
        <taxon>Sedimentibacter</taxon>
    </lineage>
</organism>
<sequence length="500" mass="55502">MKRILVAGLHHESNTFNPIIAGEKDFKVIYGDDIFNNFRENDSVTGVIKTLQGAGYEVIPTVFARAVPNGEVDYDFYLKIKNEILEKAKFALKEGPIDAITLSLHGSMRVKKQGEVEGYFLEELREVLPNIPIISSLDMHTTMTKRMNYNCDAFVGYKCAPHTDCFETGEHAANMTIAVLENGAKPKSAWVRVPILIAGEQSSTFVEPMRGLIKVLRECEKKEGIMAASYLMGFPWADNEDSSVAVYVVANGDKELAEREAVKLAEIMWSKKDDFCFHTETYEEKEALDIAFKAVKEGKLPIYLSDSGDNPTAGASSDATGFLKLIMDDDRTDSLKHPVIFGGIYDPIATKQCEGRVGEEITIKFGAKFDSITSTPITATGIVKSYIKNWSSRGMLQGDLALFSSCGVDIVLAEVHVGYVTPDMFTDLGVNPRDAEIVVCKLGYLTHEQSLVAKRSIMALTKGNTNENLKTLDYKKVTRPIFPLDDDFQYNALDNLNKKE</sequence>
<keyword evidence="4" id="KW-1185">Reference proteome</keyword>
<feature type="domain" description="Microcystin LR degradation protein MlrC N-terminal" evidence="2">
    <location>
        <begin position="3"/>
        <end position="289"/>
    </location>
</feature>
<evidence type="ECO:0000313" key="3">
    <source>
        <dbReference type="EMBL" id="MBP1924841.1"/>
    </source>
</evidence>
<gene>
    <name evidence="3" type="ORF">J2Z76_000698</name>
</gene>
<dbReference type="RefSeq" id="WP_209510605.1">
    <property type="nucleotide sequence ID" value="NZ_JAGGKS010000002.1"/>
</dbReference>
<dbReference type="InterPro" id="IPR009197">
    <property type="entry name" value="MlrC"/>
</dbReference>
<reference evidence="3 4" key="1">
    <citation type="submission" date="2021-03" db="EMBL/GenBank/DDBJ databases">
        <title>Genomic Encyclopedia of Type Strains, Phase IV (KMG-IV): sequencing the most valuable type-strain genomes for metagenomic binning, comparative biology and taxonomic classification.</title>
        <authorList>
            <person name="Goeker M."/>
        </authorList>
    </citation>
    <scope>NUCLEOTIDE SEQUENCE [LARGE SCALE GENOMIC DNA]</scope>
    <source>
        <strain evidence="3 4">DSM 24004</strain>
    </source>
</reference>
<dbReference type="Pfam" id="PF07171">
    <property type="entry name" value="MlrC_C"/>
    <property type="match status" value="1"/>
</dbReference>
<evidence type="ECO:0000313" key="4">
    <source>
        <dbReference type="Proteomes" id="UP001519342"/>
    </source>
</evidence>
<dbReference type="Proteomes" id="UP001519342">
    <property type="component" value="Unassembled WGS sequence"/>
</dbReference>
<dbReference type="PIRSF" id="PIRSF012702">
    <property type="entry name" value="UCP012702"/>
    <property type="match status" value="1"/>
</dbReference>
<accession>A0ABS4GAY4</accession>
<dbReference type="InterPro" id="IPR015995">
    <property type="entry name" value="MlrC_N"/>
</dbReference>
<evidence type="ECO:0000259" key="1">
    <source>
        <dbReference type="Pfam" id="PF07171"/>
    </source>
</evidence>
<feature type="domain" description="Microcystin LR degradation protein MlrC C-terminal" evidence="1">
    <location>
        <begin position="304"/>
        <end position="476"/>
    </location>
</feature>